<proteinExistence type="inferred from homology"/>
<protein>
    <submittedName>
        <fullName evidence="6">ATP-dependent zinc metalloprotease FtsH</fullName>
        <ecNumber evidence="6">3.4.24.-</ecNumber>
    </submittedName>
</protein>
<dbReference type="SUPFAM" id="SSF52540">
    <property type="entry name" value="P-loop containing nucleoside triphosphate hydrolases"/>
    <property type="match status" value="1"/>
</dbReference>
<organism evidence="6 7">
    <name type="scientific">Alienimonas californiensis</name>
    <dbReference type="NCBI Taxonomy" id="2527989"/>
    <lineage>
        <taxon>Bacteria</taxon>
        <taxon>Pseudomonadati</taxon>
        <taxon>Planctomycetota</taxon>
        <taxon>Planctomycetia</taxon>
        <taxon>Planctomycetales</taxon>
        <taxon>Planctomycetaceae</taxon>
        <taxon>Alienimonas</taxon>
    </lineage>
</organism>
<sequence>MARSDLLLSLVKAGTAGDERQFRRTVEAVIAEERAKNHGVLAERLDAALKEPPRNGHAANGGGMIPTGGLRTGGSEAALFDEIVPRRGFGDLVLGDDVRRACNELVEEQQRVELLRSYGLEPRHRVLLSGPPGNGKTSLAEALADALIVPLLRVRYDALIGSYLGETAARLRRLFDVARTRRCVLFFDEFDAVGKERGDEREAGEIKRVVNSLLLAVDDMPSHVVLVTATNHSGLLDRAVWRRFEVRLELPPPTRGQREAFLTAAFARIRVARGGPSPQTLAGKLDGASYSELDDFVTDIARRAVLAQPDADVRAIVRDRLRDWERRARPE</sequence>
<evidence type="ECO:0000256" key="1">
    <source>
        <dbReference type="ARBA" id="ARBA00006914"/>
    </source>
</evidence>
<dbReference type="RefSeq" id="WP_145359349.1">
    <property type="nucleotide sequence ID" value="NZ_CP036265.1"/>
</dbReference>
<evidence type="ECO:0000313" key="7">
    <source>
        <dbReference type="Proteomes" id="UP000318741"/>
    </source>
</evidence>
<dbReference type="Proteomes" id="UP000318741">
    <property type="component" value="Chromosome"/>
</dbReference>
<keyword evidence="7" id="KW-1185">Reference proteome</keyword>
<accession>A0A517PAZ4</accession>
<dbReference type="EMBL" id="CP036265">
    <property type="protein sequence ID" value="QDT16538.1"/>
    <property type="molecule type" value="Genomic_DNA"/>
</dbReference>
<evidence type="ECO:0000256" key="3">
    <source>
        <dbReference type="ARBA" id="ARBA00022840"/>
    </source>
</evidence>
<dbReference type="InterPro" id="IPR050221">
    <property type="entry name" value="26S_Proteasome_ATPase"/>
</dbReference>
<dbReference type="PANTHER" id="PTHR23073">
    <property type="entry name" value="26S PROTEASOME REGULATORY SUBUNIT"/>
    <property type="match status" value="1"/>
</dbReference>
<comment type="similarity">
    <text evidence="1 4">Belongs to the AAA ATPase family.</text>
</comment>
<dbReference type="AlphaFoldDB" id="A0A517PAZ4"/>
<keyword evidence="6" id="KW-0378">Hydrolase</keyword>
<evidence type="ECO:0000256" key="4">
    <source>
        <dbReference type="RuleBase" id="RU003651"/>
    </source>
</evidence>
<dbReference type="InterPro" id="IPR003959">
    <property type="entry name" value="ATPase_AAA_core"/>
</dbReference>
<dbReference type="KEGG" id="acaf:CA12_26440"/>
<dbReference type="OrthoDB" id="9806903at2"/>
<dbReference type="Gene3D" id="3.40.50.300">
    <property type="entry name" value="P-loop containing nucleotide triphosphate hydrolases"/>
    <property type="match status" value="1"/>
</dbReference>
<dbReference type="GO" id="GO:0006508">
    <property type="term" value="P:proteolysis"/>
    <property type="evidence" value="ECO:0007669"/>
    <property type="project" value="UniProtKB-KW"/>
</dbReference>
<dbReference type="GO" id="GO:0016887">
    <property type="term" value="F:ATP hydrolysis activity"/>
    <property type="evidence" value="ECO:0007669"/>
    <property type="project" value="InterPro"/>
</dbReference>
<reference evidence="6 7" key="1">
    <citation type="submission" date="2019-02" db="EMBL/GenBank/DDBJ databases">
        <title>Deep-cultivation of Planctomycetes and their phenomic and genomic characterization uncovers novel biology.</title>
        <authorList>
            <person name="Wiegand S."/>
            <person name="Jogler M."/>
            <person name="Boedeker C."/>
            <person name="Pinto D."/>
            <person name="Vollmers J."/>
            <person name="Rivas-Marin E."/>
            <person name="Kohn T."/>
            <person name="Peeters S.H."/>
            <person name="Heuer A."/>
            <person name="Rast P."/>
            <person name="Oberbeckmann S."/>
            <person name="Bunk B."/>
            <person name="Jeske O."/>
            <person name="Meyerdierks A."/>
            <person name="Storesund J.E."/>
            <person name="Kallscheuer N."/>
            <person name="Luecker S."/>
            <person name="Lage O.M."/>
            <person name="Pohl T."/>
            <person name="Merkel B.J."/>
            <person name="Hornburger P."/>
            <person name="Mueller R.-W."/>
            <person name="Bruemmer F."/>
            <person name="Labrenz M."/>
            <person name="Spormann A.M."/>
            <person name="Op den Camp H."/>
            <person name="Overmann J."/>
            <person name="Amann R."/>
            <person name="Jetten M.S.M."/>
            <person name="Mascher T."/>
            <person name="Medema M.H."/>
            <person name="Devos D.P."/>
            <person name="Kaster A.-K."/>
            <person name="Ovreas L."/>
            <person name="Rohde M."/>
            <person name="Galperin M.Y."/>
            <person name="Jogler C."/>
        </authorList>
    </citation>
    <scope>NUCLEOTIDE SEQUENCE [LARGE SCALE GENOMIC DNA]</scope>
    <source>
        <strain evidence="6 7">CA12</strain>
    </source>
</reference>
<keyword evidence="6" id="KW-0482">Metalloprotease</keyword>
<evidence type="ECO:0000259" key="5">
    <source>
        <dbReference type="SMART" id="SM00382"/>
    </source>
</evidence>
<keyword evidence="6" id="KW-0645">Protease</keyword>
<dbReference type="InterPro" id="IPR003593">
    <property type="entry name" value="AAA+_ATPase"/>
</dbReference>
<feature type="domain" description="AAA+ ATPase" evidence="5">
    <location>
        <begin position="122"/>
        <end position="254"/>
    </location>
</feature>
<dbReference type="InterPro" id="IPR003960">
    <property type="entry name" value="ATPase_AAA_CS"/>
</dbReference>
<name>A0A517PAZ4_9PLAN</name>
<dbReference type="InterPro" id="IPR027417">
    <property type="entry name" value="P-loop_NTPase"/>
</dbReference>
<keyword evidence="3 4" id="KW-0067">ATP-binding</keyword>
<evidence type="ECO:0000256" key="2">
    <source>
        <dbReference type="ARBA" id="ARBA00022741"/>
    </source>
</evidence>
<dbReference type="GO" id="GO:0008237">
    <property type="term" value="F:metallopeptidase activity"/>
    <property type="evidence" value="ECO:0007669"/>
    <property type="project" value="UniProtKB-KW"/>
</dbReference>
<evidence type="ECO:0000313" key="6">
    <source>
        <dbReference type="EMBL" id="QDT16538.1"/>
    </source>
</evidence>
<dbReference type="CDD" id="cd19481">
    <property type="entry name" value="RecA-like_protease"/>
    <property type="match status" value="1"/>
</dbReference>
<dbReference type="EC" id="3.4.24.-" evidence="6"/>
<dbReference type="SMART" id="SM00382">
    <property type="entry name" value="AAA"/>
    <property type="match status" value="1"/>
</dbReference>
<gene>
    <name evidence="6" type="primary">ftsH_6</name>
    <name evidence="6" type="ORF">CA12_26440</name>
</gene>
<keyword evidence="2 4" id="KW-0547">Nucleotide-binding</keyword>
<dbReference type="Pfam" id="PF00004">
    <property type="entry name" value="AAA"/>
    <property type="match status" value="1"/>
</dbReference>
<dbReference type="PROSITE" id="PS00674">
    <property type="entry name" value="AAA"/>
    <property type="match status" value="1"/>
</dbReference>
<dbReference type="GO" id="GO:0005524">
    <property type="term" value="F:ATP binding"/>
    <property type="evidence" value="ECO:0007669"/>
    <property type="project" value="UniProtKB-KW"/>
</dbReference>